<name>A0AAD7SMM5_9TELE</name>
<evidence type="ECO:0000313" key="2">
    <source>
        <dbReference type="EMBL" id="KAJ8404812.1"/>
    </source>
</evidence>
<organism evidence="2 3">
    <name type="scientific">Aldrovandia affinis</name>
    <dbReference type="NCBI Taxonomy" id="143900"/>
    <lineage>
        <taxon>Eukaryota</taxon>
        <taxon>Metazoa</taxon>
        <taxon>Chordata</taxon>
        <taxon>Craniata</taxon>
        <taxon>Vertebrata</taxon>
        <taxon>Euteleostomi</taxon>
        <taxon>Actinopterygii</taxon>
        <taxon>Neopterygii</taxon>
        <taxon>Teleostei</taxon>
        <taxon>Notacanthiformes</taxon>
        <taxon>Halosauridae</taxon>
        <taxon>Aldrovandia</taxon>
    </lineage>
</organism>
<feature type="compositionally biased region" description="Basic residues" evidence="1">
    <location>
        <begin position="38"/>
        <end position="52"/>
    </location>
</feature>
<gene>
    <name evidence="2" type="ORF">AAFF_G00331990</name>
</gene>
<evidence type="ECO:0000313" key="3">
    <source>
        <dbReference type="Proteomes" id="UP001221898"/>
    </source>
</evidence>
<protein>
    <submittedName>
        <fullName evidence="2">Uncharacterized protein</fullName>
    </submittedName>
</protein>
<accession>A0AAD7SMM5</accession>
<feature type="region of interest" description="Disordered" evidence="1">
    <location>
        <begin position="1"/>
        <end position="54"/>
    </location>
</feature>
<comment type="caution">
    <text evidence="2">The sequence shown here is derived from an EMBL/GenBank/DDBJ whole genome shotgun (WGS) entry which is preliminary data.</text>
</comment>
<evidence type="ECO:0000256" key="1">
    <source>
        <dbReference type="SAM" id="MobiDB-lite"/>
    </source>
</evidence>
<reference evidence="2" key="1">
    <citation type="journal article" date="2023" name="Science">
        <title>Genome structures resolve the early diversification of teleost fishes.</title>
        <authorList>
            <person name="Parey E."/>
            <person name="Louis A."/>
            <person name="Montfort J."/>
            <person name="Bouchez O."/>
            <person name="Roques C."/>
            <person name="Iampietro C."/>
            <person name="Lluch J."/>
            <person name="Castinel A."/>
            <person name="Donnadieu C."/>
            <person name="Desvignes T."/>
            <person name="Floi Bucao C."/>
            <person name="Jouanno E."/>
            <person name="Wen M."/>
            <person name="Mejri S."/>
            <person name="Dirks R."/>
            <person name="Jansen H."/>
            <person name="Henkel C."/>
            <person name="Chen W.J."/>
            <person name="Zahm M."/>
            <person name="Cabau C."/>
            <person name="Klopp C."/>
            <person name="Thompson A.W."/>
            <person name="Robinson-Rechavi M."/>
            <person name="Braasch I."/>
            <person name="Lecointre G."/>
            <person name="Bobe J."/>
            <person name="Postlethwait J.H."/>
            <person name="Berthelot C."/>
            <person name="Roest Crollius H."/>
            <person name="Guiguen Y."/>
        </authorList>
    </citation>
    <scope>NUCLEOTIDE SEQUENCE</scope>
    <source>
        <strain evidence="2">NC1722</strain>
    </source>
</reference>
<dbReference type="AlphaFoldDB" id="A0AAD7SMM5"/>
<sequence length="170" mass="18697">MALRVATGTCHCSPGQERPLASAARPRPTAGRREERRAKWRQRAMGGKRRGSVRREEMLCTHGAAEPPLWSSIRLLPVVMAMALETIRGPAAVYYLALPLPAGLSISGAMRSPVDWAAPAAGSCLQHREGAKEGRRGRRWPTSPTDIQLRIPPARHALLRPGRFESAIRR</sequence>
<proteinExistence type="predicted"/>
<keyword evidence="3" id="KW-1185">Reference proteome</keyword>
<dbReference type="Proteomes" id="UP001221898">
    <property type="component" value="Unassembled WGS sequence"/>
</dbReference>
<dbReference type="EMBL" id="JAINUG010000051">
    <property type="protein sequence ID" value="KAJ8404812.1"/>
    <property type="molecule type" value="Genomic_DNA"/>
</dbReference>